<feature type="transmembrane region" description="Helical" evidence="1">
    <location>
        <begin position="65"/>
        <end position="89"/>
    </location>
</feature>
<accession>A0A136LYR2</accession>
<dbReference type="EMBL" id="JYNZ01000003">
    <property type="protein sequence ID" value="KXK26783.1"/>
    <property type="molecule type" value="Genomic_DNA"/>
</dbReference>
<proteinExistence type="predicted"/>
<name>A0A136LYR2_9BACT</name>
<protein>
    <submittedName>
        <fullName evidence="2">Uncharacterized protein</fullName>
    </submittedName>
</protein>
<keyword evidence="1" id="KW-1133">Transmembrane helix</keyword>
<dbReference type="Proteomes" id="UP000070457">
    <property type="component" value="Unassembled WGS sequence"/>
</dbReference>
<comment type="caution">
    <text evidence="2">The sequence shown here is derived from an EMBL/GenBank/DDBJ whole genome shotgun (WGS) entry which is preliminary data.</text>
</comment>
<dbReference type="AlphaFoldDB" id="A0A136LYR2"/>
<sequence length="226" mass="24702">MTVQRFATLIKRAYPVLLVLIVVVLPLFISAEPASAQVSEPCSLESSEPCEPPTIRELQYLVTRVIYAAWAFGGIVFMVLLVVIGGIYLTSAGDQSKVEIAKKRAGQWVIGLLLYFLAYPISATLMQGLIAEDASCYENLRDPGFTFFFPQVCTGGSYVGQVLACNENDRFVCTNNCSNPGASDDIEEYQVCPATRPDPGQPQCYTIRCDCRTSACVEKVVNTVAE</sequence>
<feature type="transmembrane region" description="Helical" evidence="1">
    <location>
        <begin position="12"/>
        <end position="31"/>
    </location>
</feature>
<evidence type="ECO:0000313" key="2">
    <source>
        <dbReference type="EMBL" id="KXK26783.1"/>
    </source>
</evidence>
<organism evidence="2 3">
    <name type="scientific">candidate division WS6 bacterium OLB20</name>
    <dbReference type="NCBI Taxonomy" id="1617426"/>
    <lineage>
        <taxon>Bacteria</taxon>
        <taxon>Candidatus Dojkabacteria</taxon>
    </lineage>
</organism>
<evidence type="ECO:0000256" key="1">
    <source>
        <dbReference type="SAM" id="Phobius"/>
    </source>
</evidence>
<reference evidence="2 3" key="1">
    <citation type="submission" date="2015-02" db="EMBL/GenBank/DDBJ databases">
        <title>Improved understanding of the partial-nitritation anammox process through 23 genomes representing the majority of the microbial community.</title>
        <authorList>
            <person name="Speth D.R."/>
            <person name="In T Zandt M."/>
            <person name="Guerrero Cruz S."/>
            <person name="Jetten M.S."/>
            <person name="Dutilh B.E."/>
        </authorList>
    </citation>
    <scope>NUCLEOTIDE SEQUENCE [LARGE SCALE GENOMIC DNA]</scope>
    <source>
        <strain evidence="2">OLB20</strain>
    </source>
</reference>
<dbReference type="STRING" id="1617426.TR69_WS6001000804"/>
<gene>
    <name evidence="2" type="ORF">TR69_WS6001000804</name>
</gene>
<feature type="transmembrane region" description="Helical" evidence="1">
    <location>
        <begin position="109"/>
        <end position="130"/>
    </location>
</feature>
<keyword evidence="1" id="KW-0472">Membrane</keyword>
<evidence type="ECO:0000313" key="3">
    <source>
        <dbReference type="Proteomes" id="UP000070457"/>
    </source>
</evidence>
<keyword evidence="1" id="KW-0812">Transmembrane</keyword>